<evidence type="ECO:0000256" key="3">
    <source>
        <dbReference type="SAM" id="SignalP"/>
    </source>
</evidence>
<feature type="disulfide bond" evidence="1">
    <location>
        <begin position="227"/>
        <end position="236"/>
    </location>
</feature>
<protein>
    <recommendedName>
        <fullName evidence="4">EGF-like domain-containing protein</fullName>
    </recommendedName>
</protein>
<keyword evidence="2" id="KW-1133">Transmembrane helix</keyword>
<dbReference type="PROSITE" id="PS01186">
    <property type="entry name" value="EGF_2"/>
    <property type="match status" value="2"/>
</dbReference>
<organism evidence="5 6">
    <name type="scientific">Rotaria sordida</name>
    <dbReference type="NCBI Taxonomy" id="392033"/>
    <lineage>
        <taxon>Eukaryota</taxon>
        <taxon>Metazoa</taxon>
        <taxon>Spiralia</taxon>
        <taxon>Gnathifera</taxon>
        <taxon>Rotifera</taxon>
        <taxon>Eurotatoria</taxon>
        <taxon>Bdelloidea</taxon>
        <taxon>Philodinida</taxon>
        <taxon>Philodinidae</taxon>
        <taxon>Rotaria</taxon>
    </lineage>
</organism>
<dbReference type="PROSITE" id="PS00022">
    <property type="entry name" value="EGF_1"/>
    <property type="match status" value="2"/>
</dbReference>
<dbReference type="AlphaFoldDB" id="A0A813VIK3"/>
<evidence type="ECO:0000313" key="6">
    <source>
        <dbReference type="Proteomes" id="UP000663864"/>
    </source>
</evidence>
<feature type="chain" id="PRO_5032646937" description="EGF-like domain-containing protein" evidence="3">
    <location>
        <begin position="18"/>
        <end position="405"/>
    </location>
</feature>
<reference evidence="5" key="1">
    <citation type="submission" date="2021-02" db="EMBL/GenBank/DDBJ databases">
        <authorList>
            <person name="Nowell W R."/>
        </authorList>
    </citation>
    <scope>NUCLEOTIDE SEQUENCE</scope>
</reference>
<comment type="caution">
    <text evidence="1">Lacks conserved residue(s) required for the propagation of feature annotation.</text>
</comment>
<dbReference type="Proteomes" id="UP000663864">
    <property type="component" value="Unassembled WGS sequence"/>
</dbReference>
<gene>
    <name evidence="5" type="ORF">ZHD862_LOCUS4509</name>
</gene>
<proteinExistence type="predicted"/>
<feature type="signal peptide" evidence="3">
    <location>
        <begin position="1"/>
        <end position="17"/>
    </location>
</feature>
<dbReference type="EMBL" id="CAJNOT010000110">
    <property type="protein sequence ID" value="CAF0843641.1"/>
    <property type="molecule type" value="Genomic_DNA"/>
</dbReference>
<keyword evidence="3" id="KW-0732">Signal</keyword>
<dbReference type="InterPro" id="IPR051830">
    <property type="entry name" value="NOTCH_homolog"/>
</dbReference>
<feature type="disulfide bond" evidence="1">
    <location>
        <begin position="273"/>
        <end position="282"/>
    </location>
</feature>
<dbReference type="CDD" id="cd00054">
    <property type="entry name" value="EGF_CA"/>
    <property type="match status" value="1"/>
</dbReference>
<dbReference type="SMART" id="SM00181">
    <property type="entry name" value="EGF"/>
    <property type="match status" value="3"/>
</dbReference>
<keyword evidence="2" id="KW-0812">Transmembrane</keyword>
<accession>A0A813VIK3</accession>
<evidence type="ECO:0000313" key="5">
    <source>
        <dbReference type="EMBL" id="CAF0843641.1"/>
    </source>
</evidence>
<comment type="caution">
    <text evidence="5">The sequence shown here is derived from an EMBL/GenBank/DDBJ whole genome shotgun (WGS) entry which is preliminary data.</text>
</comment>
<evidence type="ECO:0000259" key="4">
    <source>
        <dbReference type="PROSITE" id="PS50026"/>
    </source>
</evidence>
<dbReference type="PANTHER" id="PTHR24033">
    <property type="entry name" value="EGF-LIKE DOMAIN-CONTAINING PROTEIN"/>
    <property type="match status" value="1"/>
</dbReference>
<evidence type="ECO:0000256" key="1">
    <source>
        <dbReference type="PROSITE-ProRule" id="PRU00076"/>
    </source>
</evidence>
<dbReference type="PROSITE" id="PS50026">
    <property type="entry name" value="EGF_3"/>
    <property type="match status" value="3"/>
</dbReference>
<evidence type="ECO:0000256" key="2">
    <source>
        <dbReference type="SAM" id="Phobius"/>
    </source>
</evidence>
<keyword evidence="1" id="KW-0245">EGF-like domain</keyword>
<dbReference type="PANTHER" id="PTHR24033:SF151">
    <property type="entry name" value="NOTCH 2"/>
    <property type="match status" value="1"/>
</dbReference>
<feature type="domain" description="EGF-like" evidence="4">
    <location>
        <begin position="197"/>
        <end position="237"/>
    </location>
</feature>
<feature type="domain" description="EGF-like" evidence="4">
    <location>
        <begin position="285"/>
        <end position="323"/>
    </location>
</feature>
<keyword evidence="1" id="KW-1015">Disulfide bond</keyword>
<sequence length="405" mass="45246">MIFVFLIFYMNIVLCTSNNTTQFDNFTVEWQDFNLFNCAVPTIMNLSLFTCLPPAGYTQVDDINCLNMTSVDFDQNMCQITTDTVIYTTSTLIVTQETTTLTSTYKQVETSISMTTATTQSTTTTTTTTTTDVVSTYTSITTITDAIHTSTTSSAIIPSSSSSSSTTTTTITTTTTPNENIYSCPNNSYIGSYCNISSDACTVSQPCENAATCFPNNSVPYGYYCHCQTGYEGYNCQYDNRACMETTCWHNGTCISVNSTISSTDGTNFKCECMEGYNGVYCELTVDLCGNITCENNGICQTVELMWQCLCLDTTFYYGDYCQFKTSTLKIKEMLSKSFASIAIGAIVTTCTFVIVMDVLKYVFHIDPVEYERDNYRKRREAQKRARRPVKKNQLNVALRFQYVS</sequence>
<feature type="transmembrane region" description="Helical" evidence="2">
    <location>
        <begin position="339"/>
        <end position="360"/>
    </location>
</feature>
<name>A0A813VIK3_9BILA</name>
<feature type="domain" description="EGF-like" evidence="4">
    <location>
        <begin position="239"/>
        <end position="283"/>
    </location>
</feature>
<dbReference type="Gene3D" id="2.10.25.10">
    <property type="entry name" value="Laminin"/>
    <property type="match status" value="2"/>
</dbReference>
<dbReference type="InterPro" id="IPR000742">
    <property type="entry name" value="EGF"/>
</dbReference>
<dbReference type="SUPFAM" id="SSF57196">
    <property type="entry name" value="EGF/Laminin"/>
    <property type="match status" value="2"/>
</dbReference>
<keyword evidence="2" id="KW-0472">Membrane</keyword>